<dbReference type="AlphaFoldDB" id="A0A0R3LIN7"/>
<evidence type="ECO:0000313" key="2">
    <source>
        <dbReference type="EMBL" id="KRR07617.1"/>
    </source>
</evidence>
<dbReference type="OrthoDB" id="7777996at2"/>
<evidence type="ECO:0000256" key="1">
    <source>
        <dbReference type="SAM" id="Phobius"/>
    </source>
</evidence>
<sequence length="88" mass="9110">MSESCSGGSDGTVAGWLSLAAAPTFAIMALLSAMIGSGAPDYLCSAAHASFIGGMVPMYMLMSAFHLAPWLKLISNRSRPSRLGKSRA</sequence>
<comment type="caution">
    <text evidence="2">The sequence shown here is derived from an EMBL/GenBank/DDBJ whole genome shotgun (WGS) entry which is preliminary data.</text>
</comment>
<keyword evidence="1" id="KW-0812">Transmembrane</keyword>
<feature type="transmembrane region" description="Helical" evidence="1">
    <location>
        <begin position="47"/>
        <end position="71"/>
    </location>
</feature>
<dbReference type="EMBL" id="LLXZ01000101">
    <property type="protein sequence ID" value="KRR07617.1"/>
    <property type="molecule type" value="Genomic_DNA"/>
</dbReference>
<proteinExistence type="predicted"/>
<feature type="transmembrane region" description="Helical" evidence="1">
    <location>
        <begin position="12"/>
        <end position="35"/>
    </location>
</feature>
<gene>
    <name evidence="2" type="ORF">CQ12_27685</name>
</gene>
<reference evidence="2 3" key="1">
    <citation type="submission" date="2014-03" db="EMBL/GenBank/DDBJ databases">
        <title>Bradyrhizobium valentinum sp. nov., isolated from effective nodules of Lupinus mariae-josephae, a lupine endemic of basic-lime soils in Eastern Spain.</title>
        <authorList>
            <person name="Duran D."/>
            <person name="Rey L."/>
            <person name="Navarro A."/>
            <person name="Busquets A."/>
            <person name="Imperial J."/>
            <person name="Ruiz-Argueso T."/>
        </authorList>
    </citation>
    <scope>NUCLEOTIDE SEQUENCE [LARGE SCALE GENOMIC DNA]</scope>
    <source>
        <strain evidence="2 3">PAC68</strain>
    </source>
</reference>
<protein>
    <submittedName>
        <fullName evidence="2">Uncharacterized protein</fullName>
    </submittedName>
</protein>
<organism evidence="2 3">
    <name type="scientific">Bradyrhizobium jicamae</name>
    <dbReference type="NCBI Taxonomy" id="280332"/>
    <lineage>
        <taxon>Bacteria</taxon>
        <taxon>Pseudomonadati</taxon>
        <taxon>Pseudomonadota</taxon>
        <taxon>Alphaproteobacteria</taxon>
        <taxon>Hyphomicrobiales</taxon>
        <taxon>Nitrobacteraceae</taxon>
        <taxon>Bradyrhizobium</taxon>
    </lineage>
</organism>
<keyword evidence="3" id="KW-1185">Reference proteome</keyword>
<dbReference type="STRING" id="280332.CQ12_27685"/>
<dbReference type="RefSeq" id="WP_057836213.1">
    <property type="nucleotide sequence ID" value="NZ_LLXZ01000101.1"/>
</dbReference>
<name>A0A0R3LIN7_9BRAD</name>
<keyword evidence="1" id="KW-1133">Transmembrane helix</keyword>
<keyword evidence="1" id="KW-0472">Membrane</keyword>
<dbReference type="Proteomes" id="UP000050863">
    <property type="component" value="Unassembled WGS sequence"/>
</dbReference>
<accession>A0A0R3LIN7</accession>
<evidence type="ECO:0000313" key="3">
    <source>
        <dbReference type="Proteomes" id="UP000050863"/>
    </source>
</evidence>